<reference evidence="4" key="1">
    <citation type="journal article" date="2015" name="Nature">
        <title>Complex archaea that bridge the gap between prokaryotes and eukaryotes.</title>
        <authorList>
            <person name="Spang A."/>
            <person name="Saw J.H."/>
            <person name="Jorgensen S.L."/>
            <person name="Zaremba-Niedzwiedzka K."/>
            <person name="Martijn J."/>
            <person name="Lind A.E."/>
            <person name="van Eijk R."/>
            <person name="Schleper C."/>
            <person name="Guy L."/>
            <person name="Ettema T.J."/>
        </authorList>
    </citation>
    <scope>NUCLEOTIDE SEQUENCE</scope>
</reference>
<comment type="caution">
    <text evidence="4">The sequence shown here is derived from an EMBL/GenBank/DDBJ whole genome shotgun (WGS) entry which is preliminary data.</text>
</comment>
<dbReference type="AlphaFoldDB" id="A0A0F9B7G8"/>
<dbReference type="Pfam" id="PF00483">
    <property type="entry name" value="NTP_transferase"/>
    <property type="match status" value="1"/>
</dbReference>
<keyword evidence="2" id="KW-0548">Nucleotidyltransferase</keyword>
<dbReference type="PANTHER" id="PTHR43584">
    <property type="entry name" value="NUCLEOTIDYL TRANSFERASE"/>
    <property type="match status" value="1"/>
</dbReference>
<accession>A0A0F9B7G8</accession>
<dbReference type="PANTHER" id="PTHR43584:SF8">
    <property type="entry name" value="N-ACETYLMURAMATE ALPHA-1-PHOSPHATE URIDYLYLTRANSFERASE"/>
    <property type="match status" value="1"/>
</dbReference>
<evidence type="ECO:0000256" key="2">
    <source>
        <dbReference type="ARBA" id="ARBA00022695"/>
    </source>
</evidence>
<proteinExistence type="predicted"/>
<protein>
    <recommendedName>
        <fullName evidence="3">Nucleotidyl transferase domain-containing protein</fullName>
    </recommendedName>
</protein>
<sequence>MQVIILSAGMGIRLKPITNEKPKCLVNVCSKPILQHQIDYFFNDDRIDEIIIVIGYMADLIRNLIKTFYNDDPKIILIENKDFLTTNNMYSLFLTRNYIKNSFLLVNGDVILNPEITNELIKFPPENAIAVDIGQYYKESMKVIQKGDLLIDISKKINKKDALGSSIDFYKFSKKGKDIFFSKMEEIIIKRKNANQWTEVAIQELLNNKTLEMKAFDIKGKAWVEIDNFNDLYEAEIKFNNNISKLKEKKVLLCDSIMRSSYTAYNHYKILKGKNVSKQYFITMIFNHLFFNKIISKEISDLYYCPLLYWNEDFRKKFQKFKQPREVLTNLRDQ</sequence>
<dbReference type="InterPro" id="IPR005835">
    <property type="entry name" value="NTP_transferase_dom"/>
</dbReference>
<feature type="non-terminal residue" evidence="4">
    <location>
        <position position="334"/>
    </location>
</feature>
<name>A0A0F9B7G8_9ZZZZ</name>
<dbReference type="CDD" id="cd02523">
    <property type="entry name" value="PC_cytidylyltransferase"/>
    <property type="match status" value="1"/>
</dbReference>
<evidence type="ECO:0000259" key="3">
    <source>
        <dbReference type="Pfam" id="PF00483"/>
    </source>
</evidence>
<organism evidence="4">
    <name type="scientific">marine sediment metagenome</name>
    <dbReference type="NCBI Taxonomy" id="412755"/>
    <lineage>
        <taxon>unclassified sequences</taxon>
        <taxon>metagenomes</taxon>
        <taxon>ecological metagenomes</taxon>
    </lineage>
</organism>
<dbReference type="EMBL" id="LAZR01050756">
    <property type="protein sequence ID" value="KKK86634.1"/>
    <property type="molecule type" value="Genomic_DNA"/>
</dbReference>
<dbReference type="GO" id="GO:0016779">
    <property type="term" value="F:nucleotidyltransferase activity"/>
    <property type="evidence" value="ECO:0007669"/>
    <property type="project" value="UniProtKB-KW"/>
</dbReference>
<evidence type="ECO:0000313" key="4">
    <source>
        <dbReference type="EMBL" id="KKK86634.1"/>
    </source>
</evidence>
<dbReference type="Gene3D" id="3.90.550.10">
    <property type="entry name" value="Spore Coat Polysaccharide Biosynthesis Protein SpsA, Chain A"/>
    <property type="match status" value="1"/>
</dbReference>
<keyword evidence="1" id="KW-0808">Transferase</keyword>
<dbReference type="InterPro" id="IPR029044">
    <property type="entry name" value="Nucleotide-diphossugar_trans"/>
</dbReference>
<dbReference type="InterPro" id="IPR050065">
    <property type="entry name" value="GlmU-like"/>
</dbReference>
<dbReference type="SUPFAM" id="SSF53448">
    <property type="entry name" value="Nucleotide-diphospho-sugar transferases"/>
    <property type="match status" value="1"/>
</dbReference>
<feature type="domain" description="Nucleotidyl transferase" evidence="3">
    <location>
        <begin position="3"/>
        <end position="238"/>
    </location>
</feature>
<evidence type="ECO:0000256" key="1">
    <source>
        <dbReference type="ARBA" id="ARBA00022679"/>
    </source>
</evidence>
<gene>
    <name evidence="4" type="ORF">LCGC14_2761290</name>
</gene>